<dbReference type="PROSITE" id="PS51387">
    <property type="entry name" value="FAD_PCMH"/>
    <property type="match status" value="1"/>
</dbReference>
<dbReference type="PANTHER" id="PTHR42659:SF9">
    <property type="entry name" value="XANTHINE DEHYDROGENASE FAD-BINDING SUBUNIT XDHB-RELATED"/>
    <property type="match status" value="1"/>
</dbReference>
<dbReference type="Gene3D" id="3.30.43.10">
    <property type="entry name" value="Uridine Diphospho-n-acetylenolpyruvylglucosamine Reductase, domain 2"/>
    <property type="match status" value="1"/>
</dbReference>
<dbReference type="Gene3D" id="3.30.390.50">
    <property type="entry name" value="CO dehydrogenase flavoprotein, C-terminal domain"/>
    <property type="match status" value="1"/>
</dbReference>
<feature type="domain" description="FAD-binding PCMH-type" evidence="2">
    <location>
        <begin position="1"/>
        <end position="175"/>
    </location>
</feature>
<keyword evidence="4" id="KW-1185">Reference proteome</keyword>
<dbReference type="InterPro" id="IPR016167">
    <property type="entry name" value="FAD-bd_PCMH_sub1"/>
</dbReference>
<protein>
    <submittedName>
        <fullName evidence="3">Xanthine dehydrogenase family protein subunit M</fullName>
    </submittedName>
</protein>
<dbReference type="InterPro" id="IPR002346">
    <property type="entry name" value="Mopterin_DH_FAD-bd"/>
</dbReference>
<dbReference type="Pfam" id="PF00941">
    <property type="entry name" value="FAD_binding_5"/>
    <property type="match status" value="1"/>
</dbReference>
<dbReference type="GO" id="GO:0071949">
    <property type="term" value="F:FAD binding"/>
    <property type="evidence" value="ECO:0007669"/>
    <property type="project" value="InterPro"/>
</dbReference>
<dbReference type="SMART" id="SM01092">
    <property type="entry name" value="CO_deh_flav_C"/>
    <property type="match status" value="1"/>
</dbReference>
<dbReference type="InterPro" id="IPR016169">
    <property type="entry name" value="FAD-bd_PCMH_sub2"/>
</dbReference>
<dbReference type="Gene3D" id="3.30.465.10">
    <property type="match status" value="1"/>
</dbReference>
<evidence type="ECO:0000313" key="3">
    <source>
        <dbReference type="EMBL" id="TFZ01295.1"/>
    </source>
</evidence>
<dbReference type="GO" id="GO:0016491">
    <property type="term" value="F:oxidoreductase activity"/>
    <property type="evidence" value="ECO:0007669"/>
    <property type="project" value="InterPro"/>
</dbReference>
<dbReference type="InterPro" id="IPR051312">
    <property type="entry name" value="Diverse_Substr_Oxidored"/>
</dbReference>
<evidence type="ECO:0000313" key="4">
    <source>
        <dbReference type="Proteomes" id="UP000297564"/>
    </source>
</evidence>
<dbReference type="InterPro" id="IPR005107">
    <property type="entry name" value="CO_DH_flav_C"/>
</dbReference>
<dbReference type="SUPFAM" id="SSF55447">
    <property type="entry name" value="CO dehydrogenase flavoprotein C-terminal domain-like"/>
    <property type="match status" value="1"/>
</dbReference>
<dbReference type="Proteomes" id="UP000297564">
    <property type="component" value="Unassembled WGS sequence"/>
</dbReference>
<dbReference type="SUPFAM" id="SSF56176">
    <property type="entry name" value="FAD-binding/transporter-associated domain-like"/>
    <property type="match status" value="1"/>
</dbReference>
<evidence type="ECO:0000259" key="2">
    <source>
        <dbReference type="PROSITE" id="PS51387"/>
    </source>
</evidence>
<keyword evidence="1" id="KW-0274">FAD</keyword>
<evidence type="ECO:0000256" key="1">
    <source>
        <dbReference type="ARBA" id="ARBA00022827"/>
    </source>
</evidence>
<comment type="caution">
    <text evidence="3">The sequence shown here is derived from an EMBL/GenBank/DDBJ whole genome shotgun (WGS) entry which is preliminary data.</text>
</comment>
<dbReference type="EMBL" id="SMLL01000003">
    <property type="protein sequence ID" value="TFZ01295.1"/>
    <property type="molecule type" value="Genomic_DNA"/>
</dbReference>
<dbReference type="Pfam" id="PF03450">
    <property type="entry name" value="CO_deh_flav_C"/>
    <property type="match status" value="1"/>
</dbReference>
<reference evidence="3 4" key="1">
    <citation type="submission" date="2019-03" db="EMBL/GenBank/DDBJ databases">
        <title>Ramlibacter rhizophilus CCTCC AB2015357, whole genome shotgun sequence.</title>
        <authorList>
            <person name="Zhang X."/>
            <person name="Feng G."/>
            <person name="Zhu H."/>
        </authorList>
    </citation>
    <scope>NUCLEOTIDE SEQUENCE [LARGE SCALE GENOMIC DNA]</scope>
    <source>
        <strain evidence="3 4">CCTCC AB2015357</strain>
    </source>
</reference>
<organism evidence="3 4">
    <name type="scientific">Ramlibacter rhizophilus</name>
    <dbReference type="NCBI Taxonomy" id="1781167"/>
    <lineage>
        <taxon>Bacteria</taxon>
        <taxon>Pseudomonadati</taxon>
        <taxon>Pseudomonadota</taxon>
        <taxon>Betaproteobacteria</taxon>
        <taxon>Burkholderiales</taxon>
        <taxon>Comamonadaceae</taxon>
        <taxon>Ramlibacter</taxon>
    </lineage>
</organism>
<gene>
    <name evidence="3" type="ORF">EZ242_07900</name>
</gene>
<proteinExistence type="predicted"/>
<dbReference type="InterPro" id="IPR016166">
    <property type="entry name" value="FAD-bd_PCMH"/>
</dbReference>
<name>A0A4Z0BTE2_9BURK</name>
<dbReference type="OrthoDB" id="9793944at2"/>
<dbReference type="InterPro" id="IPR036318">
    <property type="entry name" value="FAD-bd_PCMH-like_sf"/>
</dbReference>
<accession>A0A4Z0BTE2</accession>
<sequence length="290" mass="31204">MRAFEYARPATLQDAIALLQAGPDPAILAGGTDLLVQIKEHVRQPARVIDIKRIPGMDEFAFDAKEGLRLGALVTTRAVETSPLAQRHYASLARAATDFASIQVRHRATVVGNVCRASPSADTLPPLVADGAELVIHGPGGERRCRVEDFCLGPGRTALQAGEIVTQLRVPAPPPGTGKVYIKHGRRAQMELATVGVAVTLTLREGCCERVSIVLAAVAPTPLRARAAEALLQGKAPTPERFERAAEAAAAESRPIADVRASAEYRRDMVRVLTRRALEQALRRAQEEVR</sequence>
<dbReference type="AlphaFoldDB" id="A0A4Z0BTE2"/>
<dbReference type="InterPro" id="IPR036683">
    <property type="entry name" value="CO_DH_flav_C_dom_sf"/>
</dbReference>
<dbReference type="RefSeq" id="WP_135284593.1">
    <property type="nucleotide sequence ID" value="NZ_SMLL01000003.1"/>
</dbReference>
<dbReference type="PANTHER" id="PTHR42659">
    <property type="entry name" value="XANTHINE DEHYDROGENASE SUBUNIT C-RELATED"/>
    <property type="match status" value="1"/>
</dbReference>
<keyword evidence="1" id="KW-0285">Flavoprotein</keyword>